<dbReference type="PATRIC" id="fig|472175.3.peg.3465"/>
<dbReference type="EMBL" id="JMQM01000003">
    <property type="protein sequence ID" value="KFB08254.1"/>
    <property type="molecule type" value="Genomic_DNA"/>
</dbReference>
<evidence type="ECO:0000313" key="4">
    <source>
        <dbReference type="EMBL" id="KFB08254.1"/>
    </source>
</evidence>
<comment type="caution">
    <text evidence="4">The sequence shown here is derived from an EMBL/GenBank/DDBJ whole genome shotgun (WGS) entry which is preliminary data.</text>
</comment>
<feature type="region of interest" description="Disordered" evidence="2">
    <location>
        <begin position="1"/>
        <end position="20"/>
    </location>
</feature>
<evidence type="ECO:0000313" key="5">
    <source>
        <dbReference type="Proteomes" id="UP000053675"/>
    </source>
</evidence>
<dbReference type="PANTHER" id="PTHR10672">
    <property type="entry name" value="ADDUCIN"/>
    <property type="match status" value="1"/>
</dbReference>
<proteinExistence type="inferred from homology"/>
<dbReference type="RefSeq" id="WP_036486987.1">
    <property type="nucleotide sequence ID" value="NZ_JMQM01000003.1"/>
</dbReference>
<keyword evidence="5" id="KW-1185">Reference proteome</keyword>
<dbReference type="SMART" id="SM01007">
    <property type="entry name" value="Aldolase_II"/>
    <property type="match status" value="1"/>
</dbReference>
<dbReference type="InterPro" id="IPR036409">
    <property type="entry name" value="Aldolase_II/adducin_N_sf"/>
</dbReference>
<reference evidence="4 5" key="1">
    <citation type="submission" date="2014-05" db="EMBL/GenBank/DDBJ databases">
        <title>Draft Genome Sequence of Nitratireductor basaltis Strain UMTGB225, A Marine Bacterium Isolated from Green Barrel Tunicate.</title>
        <authorList>
            <person name="Gan H.Y."/>
        </authorList>
    </citation>
    <scope>NUCLEOTIDE SEQUENCE [LARGE SCALE GENOMIC DNA]</scope>
    <source>
        <strain evidence="4 5">UMTGB225</strain>
    </source>
</reference>
<dbReference type="STRING" id="472175.EL18_03464"/>
<dbReference type="Proteomes" id="UP000053675">
    <property type="component" value="Unassembled WGS sequence"/>
</dbReference>
<feature type="compositionally biased region" description="Polar residues" evidence="2">
    <location>
        <begin position="9"/>
        <end position="19"/>
    </location>
</feature>
<dbReference type="Gene3D" id="3.40.225.10">
    <property type="entry name" value="Class II aldolase/adducin N-terminal domain"/>
    <property type="match status" value="1"/>
</dbReference>
<name>A0A084U5L8_9HYPH</name>
<sequence>MSTHRLESANESVAPGSTQPRERIELAAAYRLIAHYNLDDSIFTHISSRAPADEGEHAFLINPFGLRFDEVTASSLVTVDINGDILRDEYGAGINKAGFTIHSAVHAARPDVHCVLHTHTVAGVAISSMEEGILPLNQWSLQFYNRMAYHDYEGIALDLGERERLVADLGDRNVMILRNHGLLTCGRTVGEAFALMFNMERACRAQLAIMSSGGTQRRIDPELAEKTARQYEGWDSHHTGNKPDPQWEAFQRLAIKHYPDLVE</sequence>
<dbReference type="PANTHER" id="PTHR10672:SF3">
    <property type="entry name" value="PROTEIN HU-LI TAI SHAO"/>
    <property type="match status" value="1"/>
</dbReference>
<dbReference type="InterPro" id="IPR051017">
    <property type="entry name" value="Aldolase-II_Adducin_sf"/>
</dbReference>
<dbReference type="GO" id="GO:0051015">
    <property type="term" value="F:actin filament binding"/>
    <property type="evidence" value="ECO:0007669"/>
    <property type="project" value="TreeGrafter"/>
</dbReference>
<dbReference type="SUPFAM" id="SSF53639">
    <property type="entry name" value="AraD/HMP-PK domain-like"/>
    <property type="match status" value="1"/>
</dbReference>
<comment type="similarity">
    <text evidence="1">Belongs to the aldolase class II family.</text>
</comment>
<evidence type="ECO:0000259" key="3">
    <source>
        <dbReference type="SMART" id="SM01007"/>
    </source>
</evidence>
<protein>
    <submittedName>
        <fullName evidence="4">Class II aldolase/adducin family protein</fullName>
    </submittedName>
</protein>
<organism evidence="4 5">
    <name type="scientific">Nitratireductor basaltis</name>
    <dbReference type="NCBI Taxonomy" id="472175"/>
    <lineage>
        <taxon>Bacteria</taxon>
        <taxon>Pseudomonadati</taxon>
        <taxon>Pseudomonadota</taxon>
        <taxon>Alphaproteobacteria</taxon>
        <taxon>Hyphomicrobiales</taxon>
        <taxon>Phyllobacteriaceae</taxon>
        <taxon>Nitratireductor</taxon>
    </lineage>
</organism>
<dbReference type="Pfam" id="PF00596">
    <property type="entry name" value="Aldolase_II"/>
    <property type="match status" value="1"/>
</dbReference>
<dbReference type="NCBIfam" id="NF005451">
    <property type="entry name" value="PRK07044.1"/>
    <property type="match status" value="1"/>
</dbReference>
<evidence type="ECO:0000256" key="2">
    <source>
        <dbReference type="SAM" id="MobiDB-lite"/>
    </source>
</evidence>
<dbReference type="GO" id="GO:0005856">
    <property type="term" value="C:cytoskeleton"/>
    <property type="evidence" value="ECO:0007669"/>
    <property type="project" value="TreeGrafter"/>
</dbReference>
<accession>A0A084U5L8</accession>
<gene>
    <name evidence="4" type="ORF">EL18_03464</name>
</gene>
<dbReference type="eggNOG" id="COG0235">
    <property type="taxonomic scope" value="Bacteria"/>
</dbReference>
<dbReference type="InterPro" id="IPR001303">
    <property type="entry name" value="Aldolase_II/adducin_N"/>
</dbReference>
<feature type="domain" description="Class II aldolase/adducin N-terminal" evidence="3">
    <location>
        <begin position="24"/>
        <end position="207"/>
    </location>
</feature>
<evidence type="ECO:0000256" key="1">
    <source>
        <dbReference type="ARBA" id="ARBA00037961"/>
    </source>
</evidence>
<dbReference type="AlphaFoldDB" id="A0A084U5L8"/>